<feature type="transmembrane region" description="Helical" evidence="5">
    <location>
        <begin position="270"/>
        <end position="286"/>
    </location>
</feature>
<gene>
    <name evidence="7" type="ORF">GPAL_3187</name>
</gene>
<dbReference type="InterPro" id="IPR000620">
    <property type="entry name" value="EamA_dom"/>
</dbReference>
<sequence length="315" mass="33206">MLAFAGNSVLCRLALEQDSIDPASFTSVRLFSGALMLSILLISIPKLMVQKTAFADNRTDSSALNIAHELDPAELSVNKKSVNPEAFLIKSARLFSLRQSSWAGGLSLFVYAAGFSFAYITLPAGTGALILFATVQITMLSHALVKGSRFSFGQWFGFAMALVGLVYLFLPGISAPPLLGAVLMVVAGIAWGVYSILGKRVLNPSQSTAENFIRASIITLLLSLVFINSMSISTQGILFAIASGAITSGIGYAIWYAVIPLLKAASSASLQLTVPVIATVGGVIWLGEEVSIRIALASISILGGVAMVILLSKRE</sequence>
<evidence type="ECO:0000256" key="3">
    <source>
        <dbReference type="ARBA" id="ARBA00022989"/>
    </source>
</evidence>
<organism evidence="7 8">
    <name type="scientific">Brumicola pallidula DSM 14239 = ACAM 615</name>
    <dbReference type="NCBI Taxonomy" id="1121922"/>
    <lineage>
        <taxon>Bacteria</taxon>
        <taxon>Pseudomonadati</taxon>
        <taxon>Pseudomonadota</taxon>
        <taxon>Gammaproteobacteria</taxon>
        <taxon>Alteromonadales</taxon>
        <taxon>Alteromonadaceae</taxon>
        <taxon>Brumicola</taxon>
    </lineage>
</organism>
<keyword evidence="4 5" id="KW-0472">Membrane</keyword>
<evidence type="ECO:0000256" key="4">
    <source>
        <dbReference type="ARBA" id="ARBA00023136"/>
    </source>
</evidence>
<dbReference type="STRING" id="1121922.GCA_000428905_00136"/>
<proteinExistence type="predicted"/>
<feature type="transmembrane region" description="Helical" evidence="5">
    <location>
        <begin position="30"/>
        <end position="49"/>
    </location>
</feature>
<dbReference type="Proteomes" id="UP000006251">
    <property type="component" value="Unassembled WGS sequence"/>
</dbReference>
<reference evidence="8" key="1">
    <citation type="journal article" date="2014" name="Environ. Microbiol.">
        <title>Comparative genomics of the marine bacterial genus Glaciecola reveals the high degree of genomic diversity and genomic characteristic for cold adaptation.</title>
        <authorList>
            <person name="Qin Q.L."/>
            <person name="Xie B.B."/>
            <person name="Yu Y."/>
            <person name="Shu Y.L."/>
            <person name="Rong J.C."/>
            <person name="Zhang Y.J."/>
            <person name="Zhao D.L."/>
            <person name="Chen X.L."/>
            <person name="Zhang X.Y."/>
            <person name="Chen B."/>
            <person name="Zhou B.C."/>
            <person name="Zhang Y.Z."/>
        </authorList>
    </citation>
    <scope>NUCLEOTIDE SEQUENCE [LARGE SCALE GENOMIC DNA]</scope>
    <source>
        <strain evidence="8">ACAM 615</strain>
    </source>
</reference>
<dbReference type="Pfam" id="PF00892">
    <property type="entry name" value="EamA"/>
    <property type="match status" value="1"/>
</dbReference>
<evidence type="ECO:0000313" key="8">
    <source>
        <dbReference type="Proteomes" id="UP000006251"/>
    </source>
</evidence>
<feature type="transmembrane region" description="Helical" evidence="5">
    <location>
        <begin position="152"/>
        <end position="170"/>
    </location>
</feature>
<protein>
    <recommendedName>
        <fullName evidence="6">EamA domain-containing protein</fullName>
    </recommendedName>
</protein>
<keyword evidence="8" id="KW-1185">Reference proteome</keyword>
<feature type="transmembrane region" description="Helical" evidence="5">
    <location>
        <begin position="209"/>
        <end position="230"/>
    </location>
</feature>
<evidence type="ECO:0000259" key="6">
    <source>
        <dbReference type="Pfam" id="PF00892"/>
    </source>
</evidence>
<dbReference type="AlphaFoldDB" id="K6ZMD4"/>
<feature type="transmembrane region" description="Helical" evidence="5">
    <location>
        <begin position="236"/>
        <end position="258"/>
    </location>
</feature>
<feature type="transmembrane region" description="Helical" evidence="5">
    <location>
        <begin position="176"/>
        <end position="197"/>
    </location>
</feature>
<dbReference type="SUPFAM" id="SSF103481">
    <property type="entry name" value="Multidrug resistance efflux transporter EmrE"/>
    <property type="match status" value="2"/>
</dbReference>
<comment type="subcellular location">
    <subcellularLocation>
        <location evidence="1">Membrane</location>
        <topology evidence="1">Multi-pass membrane protein</topology>
    </subcellularLocation>
</comment>
<keyword evidence="3 5" id="KW-1133">Transmembrane helix</keyword>
<dbReference type="PANTHER" id="PTHR32322">
    <property type="entry name" value="INNER MEMBRANE TRANSPORTER"/>
    <property type="match status" value="1"/>
</dbReference>
<name>K6ZMD4_9ALTE</name>
<evidence type="ECO:0000256" key="2">
    <source>
        <dbReference type="ARBA" id="ARBA00022692"/>
    </source>
</evidence>
<dbReference type="InterPro" id="IPR037185">
    <property type="entry name" value="EmrE-like"/>
</dbReference>
<keyword evidence="2 5" id="KW-0812">Transmembrane</keyword>
<evidence type="ECO:0000256" key="5">
    <source>
        <dbReference type="SAM" id="Phobius"/>
    </source>
</evidence>
<feature type="transmembrane region" description="Helical" evidence="5">
    <location>
        <begin position="102"/>
        <end position="122"/>
    </location>
</feature>
<evidence type="ECO:0000313" key="7">
    <source>
        <dbReference type="EMBL" id="GAC30038.1"/>
    </source>
</evidence>
<feature type="transmembrane region" description="Helical" evidence="5">
    <location>
        <begin position="128"/>
        <end position="145"/>
    </location>
</feature>
<accession>K6ZMD4</accession>
<dbReference type="GO" id="GO:0016020">
    <property type="term" value="C:membrane"/>
    <property type="evidence" value="ECO:0007669"/>
    <property type="project" value="UniProtKB-SubCell"/>
</dbReference>
<comment type="caution">
    <text evidence="7">The sequence shown here is derived from an EMBL/GenBank/DDBJ whole genome shotgun (WGS) entry which is preliminary data.</text>
</comment>
<feature type="transmembrane region" description="Helical" evidence="5">
    <location>
        <begin position="292"/>
        <end position="311"/>
    </location>
</feature>
<dbReference type="PANTHER" id="PTHR32322:SF9">
    <property type="entry name" value="AMINO-ACID METABOLITE EFFLUX PUMP-RELATED"/>
    <property type="match status" value="1"/>
</dbReference>
<feature type="domain" description="EamA" evidence="6">
    <location>
        <begin position="179"/>
        <end position="309"/>
    </location>
</feature>
<evidence type="ECO:0000256" key="1">
    <source>
        <dbReference type="ARBA" id="ARBA00004141"/>
    </source>
</evidence>
<dbReference type="InterPro" id="IPR050638">
    <property type="entry name" value="AA-Vitamin_Transporters"/>
</dbReference>
<dbReference type="EMBL" id="BAEQ01000052">
    <property type="protein sequence ID" value="GAC30038.1"/>
    <property type="molecule type" value="Genomic_DNA"/>
</dbReference>